<reference evidence="1 2" key="1">
    <citation type="journal article" date="2023" name="Plants (Basel)">
        <title>Bridging the Gap: Combining Genomics and Transcriptomics Approaches to Understand Stylosanthes scabra, an Orphan Legume from the Brazilian Caatinga.</title>
        <authorList>
            <person name="Ferreira-Neto J.R.C."/>
            <person name="da Silva M.D."/>
            <person name="Binneck E."/>
            <person name="de Melo N.F."/>
            <person name="da Silva R.H."/>
            <person name="de Melo A.L.T.M."/>
            <person name="Pandolfi V."/>
            <person name="Bustamante F.O."/>
            <person name="Brasileiro-Vidal A.C."/>
            <person name="Benko-Iseppon A.M."/>
        </authorList>
    </citation>
    <scope>NUCLEOTIDE SEQUENCE [LARGE SCALE GENOMIC DNA]</scope>
    <source>
        <tissue evidence="1">Leaves</tissue>
    </source>
</reference>
<evidence type="ECO:0000313" key="1">
    <source>
        <dbReference type="EMBL" id="MED6156558.1"/>
    </source>
</evidence>
<gene>
    <name evidence="1" type="ORF">PIB30_015444</name>
</gene>
<comment type="caution">
    <text evidence="1">The sequence shown here is derived from an EMBL/GenBank/DDBJ whole genome shotgun (WGS) entry which is preliminary data.</text>
</comment>
<dbReference type="Proteomes" id="UP001341840">
    <property type="component" value="Unassembled WGS sequence"/>
</dbReference>
<evidence type="ECO:0000313" key="2">
    <source>
        <dbReference type="Proteomes" id="UP001341840"/>
    </source>
</evidence>
<protein>
    <submittedName>
        <fullName evidence="1">Uncharacterized protein</fullName>
    </submittedName>
</protein>
<sequence length="227" mass="25666">MEDFSSSLTNTHNPLKDWTVMREGDDSFTRSFCVTVAADDARRLFLLPALRIPDFDDPAGKYLAFSCERIGGKAEMFALQVDQLGVCMFQSLEGCFDRVPACFIIHEELPHLVDFGGKGTVGVMLSGFIRKEKQDPVLCVLVLKVIAKRVVDHPTCVRSPRECEFLDWKVLGVHMYSMEGIHDWCPVSVFPNIQCHQENAQEKSDCLVGCEYLNLIALYMSPYNILF</sequence>
<organism evidence="1 2">
    <name type="scientific">Stylosanthes scabra</name>
    <dbReference type="NCBI Taxonomy" id="79078"/>
    <lineage>
        <taxon>Eukaryota</taxon>
        <taxon>Viridiplantae</taxon>
        <taxon>Streptophyta</taxon>
        <taxon>Embryophyta</taxon>
        <taxon>Tracheophyta</taxon>
        <taxon>Spermatophyta</taxon>
        <taxon>Magnoliopsida</taxon>
        <taxon>eudicotyledons</taxon>
        <taxon>Gunneridae</taxon>
        <taxon>Pentapetalae</taxon>
        <taxon>rosids</taxon>
        <taxon>fabids</taxon>
        <taxon>Fabales</taxon>
        <taxon>Fabaceae</taxon>
        <taxon>Papilionoideae</taxon>
        <taxon>50 kb inversion clade</taxon>
        <taxon>dalbergioids sensu lato</taxon>
        <taxon>Dalbergieae</taxon>
        <taxon>Pterocarpus clade</taxon>
        <taxon>Stylosanthes</taxon>
    </lineage>
</organism>
<name>A0ABU6UA40_9FABA</name>
<keyword evidence="2" id="KW-1185">Reference proteome</keyword>
<proteinExistence type="predicted"/>
<dbReference type="EMBL" id="JASCZI010120871">
    <property type="protein sequence ID" value="MED6156558.1"/>
    <property type="molecule type" value="Genomic_DNA"/>
</dbReference>
<accession>A0ABU6UA40</accession>